<dbReference type="PANTHER" id="PTHR35526:SF3">
    <property type="entry name" value="ANTI-SIGMA-F FACTOR RSBW"/>
    <property type="match status" value="1"/>
</dbReference>
<feature type="region of interest" description="Disordered" evidence="2">
    <location>
        <begin position="136"/>
        <end position="160"/>
    </location>
</feature>
<dbReference type="CDD" id="cd16936">
    <property type="entry name" value="HATPase_RsbW-like"/>
    <property type="match status" value="1"/>
</dbReference>
<dbReference type="GO" id="GO:0004674">
    <property type="term" value="F:protein serine/threonine kinase activity"/>
    <property type="evidence" value="ECO:0007669"/>
    <property type="project" value="UniProtKB-KW"/>
</dbReference>
<feature type="domain" description="Histidine kinase/HSP90-like ATPase" evidence="3">
    <location>
        <begin position="94"/>
        <end position="216"/>
    </location>
</feature>
<dbReference type="InterPro" id="IPR003594">
    <property type="entry name" value="HATPase_dom"/>
</dbReference>
<organism evidence="4 5">
    <name type="scientific">Sinosporangium album</name>
    <dbReference type="NCBI Taxonomy" id="504805"/>
    <lineage>
        <taxon>Bacteria</taxon>
        <taxon>Bacillati</taxon>
        <taxon>Actinomycetota</taxon>
        <taxon>Actinomycetes</taxon>
        <taxon>Streptosporangiales</taxon>
        <taxon>Streptosporangiaceae</taxon>
        <taxon>Sinosporangium</taxon>
    </lineage>
</organism>
<gene>
    <name evidence="4" type="ORF">SAMN05421505_102259</name>
</gene>
<dbReference type="PANTHER" id="PTHR35526">
    <property type="entry name" value="ANTI-SIGMA-F FACTOR RSBW-RELATED"/>
    <property type="match status" value="1"/>
</dbReference>
<keyword evidence="1" id="KW-0723">Serine/threonine-protein kinase</keyword>
<evidence type="ECO:0000259" key="3">
    <source>
        <dbReference type="Pfam" id="PF13581"/>
    </source>
</evidence>
<keyword evidence="4" id="KW-0418">Kinase</keyword>
<name>A0A1G7SCV7_9ACTN</name>
<dbReference type="AlphaFoldDB" id="A0A1G7SCV7"/>
<dbReference type="InterPro" id="IPR036890">
    <property type="entry name" value="HATPase_C_sf"/>
</dbReference>
<evidence type="ECO:0000313" key="4">
    <source>
        <dbReference type="EMBL" id="SDG20887.1"/>
    </source>
</evidence>
<protein>
    <submittedName>
        <fullName evidence="4">Histidine kinase-like ATPase domain-containing protein</fullName>
    </submittedName>
</protein>
<dbReference type="Pfam" id="PF13581">
    <property type="entry name" value="HATPase_c_2"/>
    <property type="match status" value="1"/>
</dbReference>
<dbReference type="Proteomes" id="UP000198923">
    <property type="component" value="Unassembled WGS sequence"/>
</dbReference>
<proteinExistence type="predicted"/>
<evidence type="ECO:0000256" key="2">
    <source>
        <dbReference type="SAM" id="MobiDB-lite"/>
    </source>
</evidence>
<evidence type="ECO:0000256" key="1">
    <source>
        <dbReference type="ARBA" id="ARBA00022527"/>
    </source>
</evidence>
<dbReference type="EMBL" id="FNCN01000002">
    <property type="protein sequence ID" value="SDG20887.1"/>
    <property type="molecule type" value="Genomic_DNA"/>
</dbReference>
<dbReference type="InterPro" id="IPR050267">
    <property type="entry name" value="Anti-sigma-factor_SerPK"/>
</dbReference>
<accession>A0A1G7SCV7</accession>
<sequence>MGGNRSACMKRMHVHPPLHLHASLHHHDLVHSACSTTPLARGPKPHAHAHPSPTRSHTRRGAHDWWPPAGWWPDPARDLLGTASHVSSATFVLPPQADAVHSSRNVTTTTLAGWGMAELAESMELVVSELSTNALRHGLNHDPGDGRAPSRPAHRTSPAADTAPCIRLSLVRRGPLVTCALIDPGPGSPVMRFPDELSPGGLGLHIVESLSLRWGWSPLTPYGKIVWAVLAA</sequence>
<dbReference type="SUPFAM" id="SSF55874">
    <property type="entry name" value="ATPase domain of HSP90 chaperone/DNA topoisomerase II/histidine kinase"/>
    <property type="match status" value="1"/>
</dbReference>
<dbReference type="Gene3D" id="3.30.565.10">
    <property type="entry name" value="Histidine kinase-like ATPase, C-terminal domain"/>
    <property type="match status" value="1"/>
</dbReference>
<keyword evidence="4" id="KW-0808">Transferase</keyword>
<dbReference type="STRING" id="504805.SAMN05421505_102259"/>
<keyword evidence="5" id="KW-1185">Reference proteome</keyword>
<evidence type="ECO:0000313" key="5">
    <source>
        <dbReference type="Proteomes" id="UP000198923"/>
    </source>
</evidence>
<feature type="region of interest" description="Disordered" evidence="2">
    <location>
        <begin position="35"/>
        <end position="61"/>
    </location>
</feature>
<reference evidence="4 5" key="1">
    <citation type="submission" date="2016-10" db="EMBL/GenBank/DDBJ databases">
        <authorList>
            <person name="de Groot N.N."/>
        </authorList>
    </citation>
    <scope>NUCLEOTIDE SEQUENCE [LARGE SCALE GENOMIC DNA]</scope>
    <source>
        <strain evidence="4 5">CPCC 201354</strain>
    </source>
</reference>